<dbReference type="RefSeq" id="WP_192757189.1">
    <property type="nucleotide sequence ID" value="NZ_BAABJL010000089.1"/>
</dbReference>
<dbReference type="Proteomes" id="UP000638648">
    <property type="component" value="Unassembled WGS sequence"/>
</dbReference>
<evidence type="ECO:0008006" key="3">
    <source>
        <dbReference type="Google" id="ProtNLM"/>
    </source>
</evidence>
<evidence type="ECO:0000313" key="1">
    <source>
        <dbReference type="EMBL" id="MBE1604833.1"/>
    </source>
</evidence>
<accession>A0A927RIR2</accession>
<dbReference type="AlphaFoldDB" id="A0A927RIR2"/>
<organism evidence="1 2">
    <name type="scientific">Actinopolymorpha pittospori</name>
    <dbReference type="NCBI Taxonomy" id="648752"/>
    <lineage>
        <taxon>Bacteria</taxon>
        <taxon>Bacillati</taxon>
        <taxon>Actinomycetota</taxon>
        <taxon>Actinomycetes</taxon>
        <taxon>Propionibacteriales</taxon>
        <taxon>Actinopolymorphaceae</taxon>
        <taxon>Actinopolymorpha</taxon>
    </lineage>
</organism>
<keyword evidence="2" id="KW-1185">Reference proteome</keyword>
<dbReference type="EMBL" id="JADBEM010000001">
    <property type="protein sequence ID" value="MBE1604833.1"/>
    <property type="molecule type" value="Genomic_DNA"/>
</dbReference>
<gene>
    <name evidence="1" type="ORF">HEB94_001681</name>
</gene>
<evidence type="ECO:0000313" key="2">
    <source>
        <dbReference type="Proteomes" id="UP000638648"/>
    </source>
</evidence>
<reference evidence="1" key="1">
    <citation type="submission" date="2020-10" db="EMBL/GenBank/DDBJ databases">
        <title>Sequencing the genomes of 1000 actinobacteria strains.</title>
        <authorList>
            <person name="Klenk H.-P."/>
        </authorList>
    </citation>
    <scope>NUCLEOTIDE SEQUENCE</scope>
    <source>
        <strain evidence="1">DSM 45354</strain>
    </source>
</reference>
<proteinExistence type="predicted"/>
<comment type="caution">
    <text evidence="1">The sequence shown here is derived from an EMBL/GenBank/DDBJ whole genome shotgun (WGS) entry which is preliminary data.</text>
</comment>
<name>A0A927RIR2_9ACTN</name>
<protein>
    <recommendedName>
        <fullName evidence="3">Integrase</fullName>
    </recommendedName>
</protein>
<sequence length="45" mass="5023">MDPAQVADWAGHSVAVLLRVYVRCIAGRDEVAKKRIEEELAWNVG</sequence>